<sequence>MDINLIRSLITLALFVLFIVLIYQVFSKKNKRHYEDAANLVFNDGDERSEQINQDKTKVKNHD</sequence>
<gene>
    <name evidence="2" type="ORF">FLL46_11525</name>
</gene>
<dbReference type="Pfam" id="PF05545">
    <property type="entry name" value="FixQ"/>
    <property type="match status" value="1"/>
</dbReference>
<organism evidence="2 3">
    <name type="scientific">Aliikangiella coralliicola</name>
    <dbReference type="NCBI Taxonomy" id="2592383"/>
    <lineage>
        <taxon>Bacteria</taxon>
        <taxon>Pseudomonadati</taxon>
        <taxon>Pseudomonadota</taxon>
        <taxon>Gammaproteobacteria</taxon>
        <taxon>Oceanospirillales</taxon>
        <taxon>Pleioneaceae</taxon>
        <taxon>Aliikangiella</taxon>
    </lineage>
</organism>
<keyword evidence="1" id="KW-0472">Membrane</keyword>
<dbReference type="EMBL" id="VIKS01000007">
    <property type="protein sequence ID" value="TQV87498.1"/>
    <property type="molecule type" value="Genomic_DNA"/>
</dbReference>
<dbReference type="RefSeq" id="WP_142893675.1">
    <property type="nucleotide sequence ID" value="NZ_ML660164.1"/>
</dbReference>
<evidence type="ECO:0000313" key="3">
    <source>
        <dbReference type="Proteomes" id="UP000315439"/>
    </source>
</evidence>
<comment type="caution">
    <text evidence="2">The sequence shown here is derived from an EMBL/GenBank/DDBJ whole genome shotgun (WGS) entry which is preliminary data.</text>
</comment>
<accession>A0A545UDF9</accession>
<proteinExistence type="predicted"/>
<name>A0A545UDF9_9GAMM</name>
<dbReference type="OrthoDB" id="6402501at2"/>
<keyword evidence="1" id="KW-1133">Transmembrane helix</keyword>
<keyword evidence="1" id="KW-0812">Transmembrane</keyword>
<evidence type="ECO:0000256" key="1">
    <source>
        <dbReference type="SAM" id="Phobius"/>
    </source>
</evidence>
<keyword evidence="3" id="KW-1185">Reference proteome</keyword>
<dbReference type="InterPro" id="IPR008621">
    <property type="entry name" value="Cbb3-typ_cyt_oxidase_comp"/>
</dbReference>
<dbReference type="Proteomes" id="UP000315439">
    <property type="component" value="Unassembled WGS sequence"/>
</dbReference>
<feature type="transmembrane region" description="Helical" evidence="1">
    <location>
        <begin position="6"/>
        <end position="26"/>
    </location>
</feature>
<protein>
    <submittedName>
        <fullName evidence="2">Cbb3-type cytochrome c oxidase subunit 3</fullName>
    </submittedName>
</protein>
<evidence type="ECO:0000313" key="2">
    <source>
        <dbReference type="EMBL" id="TQV87498.1"/>
    </source>
</evidence>
<reference evidence="2 3" key="1">
    <citation type="submission" date="2019-07" db="EMBL/GenBank/DDBJ databases">
        <title>Draft genome for Aliikangiella sp. M105.</title>
        <authorList>
            <person name="Wang G."/>
        </authorList>
    </citation>
    <scope>NUCLEOTIDE SEQUENCE [LARGE SCALE GENOMIC DNA]</scope>
    <source>
        <strain evidence="2 3">M105</strain>
    </source>
</reference>
<dbReference type="AlphaFoldDB" id="A0A545UDF9"/>